<dbReference type="Gene3D" id="1.10.510.10">
    <property type="entry name" value="Transferase(Phosphotransferase) domain 1"/>
    <property type="match status" value="1"/>
</dbReference>
<organism evidence="3 4">
    <name type="scientific">Thamnocephalis sphaerospora</name>
    <dbReference type="NCBI Taxonomy" id="78915"/>
    <lineage>
        <taxon>Eukaryota</taxon>
        <taxon>Fungi</taxon>
        <taxon>Fungi incertae sedis</taxon>
        <taxon>Zoopagomycota</taxon>
        <taxon>Zoopagomycotina</taxon>
        <taxon>Zoopagomycetes</taxon>
        <taxon>Zoopagales</taxon>
        <taxon>Sigmoideomycetaceae</taxon>
        <taxon>Thamnocephalis</taxon>
    </lineage>
</organism>
<protein>
    <submittedName>
        <fullName evidence="3">Kinase-like domain-containing protein</fullName>
    </submittedName>
</protein>
<name>A0A4P9XJG9_9FUNG</name>
<dbReference type="OrthoDB" id="4062651at2759"/>
<dbReference type="SMART" id="SM00220">
    <property type="entry name" value="S_TKc"/>
    <property type="match status" value="1"/>
</dbReference>
<dbReference type="AlphaFoldDB" id="A0A4P9XJG9"/>
<dbReference type="GO" id="GO:0004672">
    <property type="term" value="F:protein kinase activity"/>
    <property type="evidence" value="ECO:0007669"/>
    <property type="project" value="InterPro"/>
</dbReference>
<feature type="domain" description="Protein kinase" evidence="2">
    <location>
        <begin position="32"/>
        <end position="324"/>
    </location>
</feature>
<keyword evidence="3" id="KW-0418">Kinase</keyword>
<dbReference type="Proteomes" id="UP000271241">
    <property type="component" value="Unassembled WGS sequence"/>
</dbReference>
<dbReference type="GO" id="GO:0005524">
    <property type="term" value="F:ATP binding"/>
    <property type="evidence" value="ECO:0007669"/>
    <property type="project" value="InterPro"/>
</dbReference>
<dbReference type="PROSITE" id="PS50011">
    <property type="entry name" value="PROTEIN_KINASE_DOM"/>
    <property type="match status" value="1"/>
</dbReference>
<keyword evidence="4" id="KW-1185">Reference proteome</keyword>
<evidence type="ECO:0000313" key="4">
    <source>
        <dbReference type="Proteomes" id="UP000271241"/>
    </source>
</evidence>
<dbReference type="InterPro" id="IPR000719">
    <property type="entry name" value="Prot_kinase_dom"/>
</dbReference>
<evidence type="ECO:0000259" key="2">
    <source>
        <dbReference type="PROSITE" id="PS50011"/>
    </source>
</evidence>
<dbReference type="SUPFAM" id="SSF56112">
    <property type="entry name" value="Protein kinase-like (PK-like)"/>
    <property type="match status" value="1"/>
</dbReference>
<keyword evidence="3" id="KW-0808">Transferase</keyword>
<evidence type="ECO:0000256" key="1">
    <source>
        <dbReference type="SAM" id="SignalP"/>
    </source>
</evidence>
<gene>
    <name evidence="3" type="ORF">THASP1DRAFT_25682</name>
</gene>
<proteinExistence type="predicted"/>
<evidence type="ECO:0000313" key="3">
    <source>
        <dbReference type="EMBL" id="RKP05907.1"/>
    </source>
</evidence>
<reference evidence="4" key="1">
    <citation type="journal article" date="2018" name="Nat. Microbiol.">
        <title>Leveraging single-cell genomics to expand the fungal tree of life.</title>
        <authorList>
            <person name="Ahrendt S.R."/>
            <person name="Quandt C.A."/>
            <person name="Ciobanu D."/>
            <person name="Clum A."/>
            <person name="Salamov A."/>
            <person name="Andreopoulos B."/>
            <person name="Cheng J.F."/>
            <person name="Woyke T."/>
            <person name="Pelin A."/>
            <person name="Henrissat B."/>
            <person name="Reynolds N.K."/>
            <person name="Benny G.L."/>
            <person name="Smith M.E."/>
            <person name="James T.Y."/>
            <person name="Grigoriev I.V."/>
        </authorList>
    </citation>
    <scope>NUCLEOTIDE SEQUENCE [LARGE SCALE GENOMIC DNA]</scope>
    <source>
        <strain evidence="4">RSA 1356</strain>
    </source>
</reference>
<dbReference type="Pfam" id="PF00069">
    <property type="entry name" value="Pkinase"/>
    <property type="match status" value="1"/>
</dbReference>
<keyword evidence="1" id="KW-0732">Signal</keyword>
<feature type="signal peptide" evidence="1">
    <location>
        <begin position="1"/>
        <end position="27"/>
    </location>
</feature>
<feature type="chain" id="PRO_5020294920" evidence="1">
    <location>
        <begin position="28"/>
        <end position="364"/>
    </location>
</feature>
<dbReference type="EMBL" id="KZ993002">
    <property type="protein sequence ID" value="RKP05907.1"/>
    <property type="molecule type" value="Genomic_DNA"/>
</dbReference>
<accession>A0A4P9XJG9</accession>
<dbReference type="InterPro" id="IPR011009">
    <property type="entry name" value="Kinase-like_dom_sf"/>
</dbReference>
<dbReference type="STRING" id="78915.A0A4P9XJG9"/>
<sequence length="364" mass="40262">MRLLHASTLLAAAFAVFLSSGPSPISAASPKLSSAALDAAGGFAQHGITVVKWLANTESTRVALVNYKKYEAFLKCTTDSRQHKAEYQSLKAVAAVETGEYGMFFQKVQHSFSSADGYHCLVLDLVRGHSIQEYAALMNDTEKEVFTAYFFARAYIAMQTLNNATVAHGNINPENFIVKPLGGNLAIFTLTLVGFEGSQLITRSEQESVLGARGYAPPEDYVTAIANQRARDLWMLAATTYSVLNGMPPYGFVYSKNHKALLPVTTADLKRTMVNISKTGKNTFLPIKTKNINLLNMLDILFASDPNKRLEFINLKKKDFDSVVSYQPQETLRARLKSTWTKLESMLSDKVDPEWMAEPYDLGV</sequence>